<evidence type="ECO:0000256" key="1">
    <source>
        <dbReference type="ARBA" id="ARBA00005495"/>
    </source>
</evidence>
<dbReference type="PANTHER" id="PTHR28620">
    <property type="entry name" value="CENTROMERE PROTEIN V"/>
    <property type="match status" value="1"/>
</dbReference>
<dbReference type="InterPro" id="IPR011057">
    <property type="entry name" value="Mss4-like_sf"/>
</dbReference>
<accession>A0A2K8MF16</accession>
<dbReference type="InterPro" id="IPR006913">
    <property type="entry name" value="CENP-V/GFA"/>
</dbReference>
<dbReference type="KEGG" id="sphc:CVN68_11145"/>
<proteinExistence type="inferred from homology"/>
<dbReference type="GO" id="GO:0046872">
    <property type="term" value="F:metal ion binding"/>
    <property type="evidence" value="ECO:0007669"/>
    <property type="project" value="UniProtKB-KW"/>
</dbReference>
<protein>
    <submittedName>
        <fullName evidence="5">Aldehyde-activating protein</fullName>
    </submittedName>
</protein>
<evidence type="ECO:0000256" key="3">
    <source>
        <dbReference type="ARBA" id="ARBA00022833"/>
    </source>
</evidence>
<dbReference type="PANTHER" id="PTHR28620:SF1">
    <property type="entry name" value="CENP-V_GFA DOMAIN-CONTAINING PROTEIN"/>
    <property type="match status" value="1"/>
</dbReference>
<feature type="domain" description="CENP-V/GFA" evidence="4">
    <location>
        <begin position="5"/>
        <end position="125"/>
    </location>
</feature>
<evidence type="ECO:0000313" key="5">
    <source>
        <dbReference type="EMBL" id="ATY32463.1"/>
    </source>
</evidence>
<dbReference type="RefSeq" id="WP_100282271.1">
    <property type="nucleotide sequence ID" value="NZ_CP024923.1"/>
</dbReference>
<dbReference type="Pfam" id="PF04828">
    <property type="entry name" value="GFA"/>
    <property type="match status" value="1"/>
</dbReference>
<sequence length="134" mass="14360">MQKTYHGSCHCGAVRFEAEIDLAEGTGKCNCSICTKRRNWGALLKPEAFRLLSGAEVLSDYSFGTGQGSHRFCSKCGCAPFSQGDVPEIGGAFVSVQLGALDDATDEELAAAPVRYSDGRNNAWWNSPAVTSYL</sequence>
<evidence type="ECO:0000259" key="4">
    <source>
        <dbReference type="PROSITE" id="PS51891"/>
    </source>
</evidence>
<evidence type="ECO:0000313" key="6">
    <source>
        <dbReference type="Proteomes" id="UP000229081"/>
    </source>
</evidence>
<dbReference type="AlphaFoldDB" id="A0A2K8MF16"/>
<keyword evidence="3" id="KW-0862">Zinc</keyword>
<dbReference type="OrthoDB" id="9805575at2"/>
<dbReference type="PROSITE" id="PS51891">
    <property type="entry name" value="CENP_V_GFA"/>
    <property type="match status" value="1"/>
</dbReference>
<evidence type="ECO:0000256" key="2">
    <source>
        <dbReference type="ARBA" id="ARBA00022723"/>
    </source>
</evidence>
<dbReference type="EMBL" id="CP024923">
    <property type="protein sequence ID" value="ATY32463.1"/>
    <property type="molecule type" value="Genomic_DNA"/>
</dbReference>
<keyword evidence="2" id="KW-0479">Metal-binding</keyword>
<gene>
    <name evidence="5" type="ORF">CVN68_11145</name>
</gene>
<dbReference type="Gene3D" id="2.170.150.70">
    <property type="match status" value="1"/>
</dbReference>
<name>A0A2K8MF16_9SPHN</name>
<reference evidence="5 6" key="1">
    <citation type="submission" date="2017-11" db="EMBL/GenBank/DDBJ databases">
        <title>Complete genome sequence of Sphingomonas sp. Strain Cra20, a psychrotolerant potential plant growth promoting rhizobacteria.</title>
        <authorList>
            <person name="Luo Y."/>
        </authorList>
    </citation>
    <scope>NUCLEOTIDE SEQUENCE [LARGE SCALE GENOMIC DNA]</scope>
    <source>
        <strain evidence="5 6">Cra20</strain>
    </source>
</reference>
<organism evidence="5 6">
    <name type="scientific">Sphingomonas psychrotolerans</name>
    <dbReference type="NCBI Taxonomy" id="1327635"/>
    <lineage>
        <taxon>Bacteria</taxon>
        <taxon>Pseudomonadati</taxon>
        <taxon>Pseudomonadota</taxon>
        <taxon>Alphaproteobacteria</taxon>
        <taxon>Sphingomonadales</taxon>
        <taxon>Sphingomonadaceae</taxon>
        <taxon>Sphingomonas</taxon>
    </lineage>
</organism>
<dbReference type="SUPFAM" id="SSF51316">
    <property type="entry name" value="Mss4-like"/>
    <property type="match status" value="1"/>
</dbReference>
<dbReference type="GO" id="GO:0016846">
    <property type="term" value="F:carbon-sulfur lyase activity"/>
    <property type="evidence" value="ECO:0007669"/>
    <property type="project" value="InterPro"/>
</dbReference>
<dbReference type="Proteomes" id="UP000229081">
    <property type="component" value="Chromosome"/>
</dbReference>
<comment type="similarity">
    <text evidence="1">Belongs to the Gfa family.</text>
</comment>
<keyword evidence="6" id="KW-1185">Reference proteome</keyword>
<dbReference type="InterPro" id="IPR052355">
    <property type="entry name" value="CENP-V-like"/>
</dbReference>